<keyword evidence="9" id="KW-1185">Reference proteome</keyword>
<dbReference type="GO" id="GO:0004733">
    <property type="term" value="F:pyridoxamine phosphate oxidase activity"/>
    <property type="evidence" value="ECO:0007669"/>
    <property type="project" value="UniProtKB-EC"/>
</dbReference>
<keyword evidence="5 8" id="KW-0560">Oxidoreductase</keyword>
<evidence type="ECO:0000256" key="1">
    <source>
        <dbReference type="ARBA" id="ARBA00001917"/>
    </source>
</evidence>
<evidence type="ECO:0000256" key="5">
    <source>
        <dbReference type="ARBA" id="ARBA00023002"/>
    </source>
</evidence>
<keyword evidence="3" id="KW-0285">Flavoprotein</keyword>
<comment type="cofactor">
    <cofactor evidence="1">
        <name>FMN</name>
        <dbReference type="ChEBI" id="CHEBI:58210"/>
    </cofactor>
</comment>
<evidence type="ECO:0000259" key="7">
    <source>
        <dbReference type="Pfam" id="PF10590"/>
    </source>
</evidence>
<dbReference type="RefSeq" id="WP_307855225.1">
    <property type="nucleotide sequence ID" value="NZ_JAGINW010000001.1"/>
</dbReference>
<dbReference type="InterPro" id="IPR011576">
    <property type="entry name" value="Pyridox_Oxase_N"/>
</dbReference>
<dbReference type="Pfam" id="PF10590">
    <property type="entry name" value="PNP_phzG_C"/>
    <property type="match status" value="1"/>
</dbReference>
<dbReference type="SUPFAM" id="SSF50475">
    <property type="entry name" value="FMN-binding split barrel"/>
    <property type="match status" value="1"/>
</dbReference>
<protein>
    <submittedName>
        <fullName evidence="8">Pyridoxamine 5'-phosphate oxidase</fullName>
        <ecNumber evidence="8">1.4.3.5</ecNumber>
    </submittedName>
</protein>
<dbReference type="Proteomes" id="UP001519332">
    <property type="component" value="Unassembled WGS sequence"/>
</dbReference>
<dbReference type="InterPro" id="IPR000659">
    <property type="entry name" value="Pyridox_Oxase"/>
</dbReference>
<evidence type="ECO:0000259" key="6">
    <source>
        <dbReference type="Pfam" id="PF01243"/>
    </source>
</evidence>
<dbReference type="EMBL" id="JAGINW010000001">
    <property type="protein sequence ID" value="MBP2324370.1"/>
    <property type="molecule type" value="Genomic_DNA"/>
</dbReference>
<dbReference type="InterPro" id="IPR019576">
    <property type="entry name" value="Pyridoxamine_oxidase_dimer_C"/>
</dbReference>
<feature type="domain" description="Pyridoxine 5'-phosphate oxidase dimerisation C-terminal" evidence="7">
    <location>
        <begin position="161"/>
        <end position="202"/>
    </location>
</feature>
<gene>
    <name evidence="8" type="ORF">JOF56_004755</name>
</gene>
<dbReference type="EC" id="1.4.3.5" evidence="8"/>
<dbReference type="PANTHER" id="PTHR10851:SF0">
    <property type="entry name" value="PYRIDOXINE-5'-PHOSPHATE OXIDASE"/>
    <property type="match status" value="1"/>
</dbReference>
<feature type="domain" description="Pyridoxamine 5'-phosphate oxidase N-terminal" evidence="6">
    <location>
        <begin position="33"/>
        <end position="150"/>
    </location>
</feature>
<evidence type="ECO:0000256" key="2">
    <source>
        <dbReference type="ARBA" id="ARBA00007301"/>
    </source>
</evidence>
<keyword evidence="4" id="KW-0288">FMN</keyword>
<dbReference type="InterPro" id="IPR012349">
    <property type="entry name" value="Split_barrel_FMN-bd"/>
</dbReference>
<proteinExistence type="inferred from homology"/>
<reference evidence="8 9" key="1">
    <citation type="submission" date="2021-03" db="EMBL/GenBank/DDBJ databases">
        <title>Sequencing the genomes of 1000 actinobacteria strains.</title>
        <authorList>
            <person name="Klenk H.-P."/>
        </authorList>
    </citation>
    <scope>NUCLEOTIDE SEQUENCE [LARGE SCALE GENOMIC DNA]</scope>
    <source>
        <strain evidence="8 9">DSM 46670</strain>
    </source>
</reference>
<dbReference type="Pfam" id="PF01243">
    <property type="entry name" value="PNPOx_N"/>
    <property type="match status" value="1"/>
</dbReference>
<dbReference type="Gene3D" id="2.30.110.10">
    <property type="entry name" value="Electron Transport, Fmn-binding Protein, Chain A"/>
    <property type="match status" value="1"/>
</dbReference>
<name>A0ABS4TIX0_9PSEU</name>
<evidence type="ECO:0000313" key="8">
    <source>
        <dbReference type="EMBL" id="MBP2324370.1"/>
    </source>
</evidence>
<evidence type="ECO:0000313" key="9">
    <source>
        <dbReference type="Proteomes" id="UP001519332"/>
    </source>
</evidence>
<dbReference type="NCBIfam" id="NF004231">
    <property type="entry name" value="PRK05679.1"/>
    <property type="match status" value="1"/>
</dbReference>
<evidence type="ECO:0000256" key="3">
    <source>
        <dbReference type="ARBA" id="ARBA00022630"/>
    </source>
</evidence>
<comment type="similarity">
    <text evidence="2">Belongs to the pyridoxamine 5'-phosphate oxidase family.</text>
</comment>
<accession>A0ABS4TIX0</accession>
<dbReference type="PANTHER" id="PTHR10851">
    <property type="entry name" value="PYRIDOXINE-5-PHOSPHATE OXIDASE"/>
    <property type="match status" value="1"/>
</dbReference>
<sequence>MTALHIAMPEYYQPPAEPMGLFKAWFETAKAEGASEPGVVALATVDAHGGVSSRMCQTIRITDQGWVFASHTNSQKGRDIAATGRASGVFYWRELYRQLIFAGPVRQLSGEEADGIWDARNPRTLPMSVAAWQSEVLEDEEVLRAEAQRLAGQTLVRPERWVAYELLPSTVEFWHGDDPDRLYRRLRYDRTDDGWTSCRLQP</sequence>
<comment type="caution">
    <text evidence="8">The sequence shown here is derived from an EMBL/GenBank/DDBJ whole genome shotgun (WGS) entry which is preliminary data.</text>
</comment>
<organism evidence="8 9">
    <name type="scientific">Kibdelosporangium banguiense</name>
    <dbReference type="NCBI Taxonomy" id="1365924"/>
    <lineage>
        <taxon>Bacteria</taxon>
        <taxon>Bacillati</taxon>
        <taxon>Actinomycetota</taxon>
        <taxon>Actinomycetes</taxon>
        <taxon>Pseudonocardiales</taxon>
        <taxon>Pseudonocardiaceae</taxon>
        <taxon>Kibdelosporangium</taxon>
    </lineage>
</organism>
<evidence type="ECO:0000256" key="4">
    <source>
        <dbReference type="ARBA" id="ARBA00022643"/>
    </source>
</evidence>
<dbReference type="PIRSF" id="PIRSF000190">
    <property type="entry name" value="Pyd_amn-ph_oxd"/>
    <property type="match status" value="1"/>
</dbReference>